<dbReference type="GO" id="GO:0046872">
    <property type="term" value="F:metal ion binding"/>
    <property type="evidence" value="ECO:0007669"/>
    <property type="project" value="UniProtKB-UniRule"/>
</dbReference>
<name>A0A0V7ZI06_9CYAN</name>
<dbReference type="SUPFAM" id="SSF46458">
    <property type="entry name" value="Globin-like"/>
    <property type="match status" value="1"/>
</dbReference>
<keyword evidence="4 6" id="KW-0479">Metal-binding</keyword>
<dbReference type="Pfam" id="PF01152">
    <property type="entry name" value="Bac_globin"/>
    <property type="match status" value="1"/>
</dbReference>
<protein>
    <recommendedName>
        <fullName evidence="6">Group 1 truncated hemoglobin</fullName>
    </recommendedName>
</protein>
<dbReference type="EMBL" id="LMTZ01000160">
    <property type="protein sequence ID" value="KST62278.1"/>
    <property type="molecule type" value="Genomic_DNA"/>
</dbReference>
<dbReference type="GO" id="GO:0005344">
    <property type="term" value="F:oxygen carrier activity"/>
    <property type="evidence" value="ECO:0007669"/>
    <property type="project" value="UniProtKB-UniRule"/>
</dbReference>
<dbReference type="InterPro" id="IPR016339">
    <property type="entry name" value="Hemoglobin_trunc_I"/>
</dbReference>
<evidence type="ECO:0000256" key="5">
    <source>
        <dbReference type="ARBA" id="ARBA00023004"/>
    </source>
</evidence>
<dbReference type="OrthoDB" id="9795814at2"/>
<keyword evidence="6" id="KW-0561">Oxygen transport</keyword>
<evidence type="ECO:0000313" key="11">
    <source>
        <dbReference type="Proteomes" id="UP000053372"/>
    </source>
</evidence>
<comment type="caution">
    <text evidence="10">The sequence shown here is derived from an EMBL/GenBank/DDBJ whole genome shotgun (WGS) entry which is preliminary data.</text>
</comment>
<feature type="binding site" description="distal binding residue" evidence="8">
    <location>
        <position position="46"/>
    </location>
    <ligand>
        <name>heme</name>
        <dbReference type="ChEBI" id="CHEBI:30413"/>
    </ligand>
    <ligandPart>
        <name>Fe</name>
        <dbReference type="ChEBI" id="CHEBI:18248"/>
    </ligandPart>
</feature>
<evidence type="ECO:0000313" key="10">
    <source>
        <dbReference type="EMBL" id="KST64125.1"/>
    </source>
</evidence>
<accession>A0A0V7ZI06</accession>
<gene>
    <name evidence="9" type="ORF">BC008_08890</name>
    <name evidence="10" type="ORF">BC008_15895</name>
</gene>
<proteinExistence type="inferred from homology"/>
<evidence type="ECO:0000256" key="3">
    <source>
        <dbReference type="ARBA" id="ARBA00022617"/>
    </source>
</evidence>
<dbReference type="InterPro" id="IPR012292">
    <property type="entry name" value="Globin/Proto"/>
</dbReference>
<evidence type="ECO:0000313" key="9">
    <source>
        <dbReference type="EMBL" id="KST62278.1"/>
    </source>
</evidence>
<dbReference type="InterPro" id="IPR001486">
    <property type="entry name" value="Hemoglobin_trunc"/>
</dbReference>
<dbReference type="GO" id="GO:0020037">
    <property type="term" value="F:heme binding"/>
    <property type="evidence" value="ECO:0007669"/>
    <property type="project" value="InterPro"/>
</dbReference>
<keyword evidence="2 6" id="KW-0813">Transport</keyword>
<evidence type="ECO:0000256" key="8">
    <source>
        <dbReference type="PIRSR" id="PIRSR601486-1"/>
    </source>
</evidence>
<dbReference type="GO" id="GO:0019825">
    <property type="term" value="F:oxygen binding"/>
    <property type="evidence" value="ECO:0007669"/>
    <property type="project" value="InterPro"/>
</dbReference>
<keyword evidence="3 6" id="KW-0349">Heme</keyword>
<comment type="similarity">
    <text evidence="1 6">Belongs to the truncated hemoglobin family. Group I subfamily.</text>
</comment>
<reference evidence="10 11" key="1">
    <citation type="journal article" date="2015" name="Genome Announc.">
        <title>Draft Genome of the Euendolithic (true boring) Cyanobacterium Mastigocoleus testarum strain BC008.</title>
        <authorList>
            <person name="Guida B.S."/>
            <person name="Garcia-Pichel F."/>
        </authorList>
    </citation>
    <scope>NUCLEOTIDE SEQUENCE [LARGE SCALE GENOMIC DNA]</scope>
    <source>
        <strain evidence="10 11">BC008</strain>
    </source>
</reference>
<evidence type="ECO:0000256" key="6">
    <source>
        <dbReference type="PIRNR" id="PIRNR002030"/>
    </source>
</evidence>
<feature type="binding site" description="proximal binding residue" evidence="7">
    <location>
        <position position="70"/>
    </location>
    <ligand>
        <name>heme</name>
        <dbReference type="ChEBI" id="CHEBI:30413"/>
    </ligand>
    <ligandPart>
        <name>Fe</name>
        <dbReference type="ChEBI" id="CHEBI:18248"/>
    </ligandPart>
</feature>
<evidence type="ECO:0000256" key="7">
    <source>
        <dbReference type="PIRSR" id="PIRSR002030-1"/>
    </source>
</evidence>
<dbReference type="EMBL" id="LMTZ01000128">
    <property type="protein sequence ID" value="KST64125.1"/>
    <property type="molecule type" value="Genomic_DNA"/>
</dbReference>
<dbReference type="PIRSF" id="PIRSF002030">
    <property type="entry name" value="Globin_Protozoa/Cyanobacteria"/>
    <property type="match status" value="1"/>
</dbReference>
<evidence type="ECO:0000256" key="4">
    <source>
        <dbReference type="ARBA" id="ARBA00022723"/>
    </source>
</evidence>
<organism evidence="10 11">
    <name type="scientific">Mastigocoleus testarum BC008</name>
    <dbReference type="NCBI Taxonomy" id="371196"/>
    <lineage>
        <taxon>Bacteria</taxon>
        <taxon>Bacillati</taxon>
        <taxon>Cyanobacteriota</taxon>
        <taxon>Cyanophyceae</taxon>
        <taxon>Nostocales</taxon>
        <taxon>Hapalosiphonaceae</taxon>
        <taxon>Mastigocoleus</taxon>
    </lineage>
</organism>
<evidence type="ECO:0000256" key="2">
    <source>
        <dbReference type="ARBA" id="ARBA00022448"/>
    </source>
</evidence>
<sequence length="122" mass="13741">MSTLFERIGGEPAVEAAVDKLYLRLMANEKVSHFFAGIDMNRQREHLASFLTYAFGGKTGYDGRSMRQAHQRLVEHLGLTDTHFDALIENIVATLRELNVPEDLITEVAQITESVRGEVLNH</sequence>
<comment type="cofactor">
    <cofactor evidence="7">
        <name>heme</name>
        <dbReference type="ChEBI" id="CHEBI:30413"/>
    </cofactor>
    <text evidence="7">Binds 1 heme group per subunit.</text>
</comment>
<dbReference type="Gene3D" id="1.10.490.10">
    <property type="entry name" value="Globins"/>
    <property type="match status" value="1"/>
</dbReference>
<dbReference type="RefSeq" id="WP_027842545.1">
    <property type="nucleotide sequence ID" value="NZ_LMTZ01000128.1"/>
</dbReference>
<dbReference type="Proteomes" id="UP000053372">
    <property type="component" value="Unassembled WGS sequence"/>
</dbReference>
<keyword evidence="5 6" id="KW-0408">Iron</keyword>
<evidence type="ECO:0000256" key="1">
    <source>
        <dbReference type="ARBA" id="ARBA00009660"/>
    </source>
</evidence>
<dbReference type="InterPro" id="IPR009050">
    <property type="entry name" value="Globin-like_sf"/>
</dbReference>
<dbReference type="AlphaFoldDB" id="A0A0V7ZI06"/>
<keyword evidence="11" id="KW-1185">Reference proteome</keyword>
<dbReference type="CDD" id="cd00454">
    <property type="entry name" value="TrHb1_N"/>
    <property type="match status" value="1"/>
</dbReference>